<keyword evidence="2" id="KW-0812">Transmembrane</keyword>
<evidence type="ECO:0000256" key="5">
    <source>
        <dbReference type="SAM" id="SignalP"/>
    </source>
</evidence>
<gene>
    <name evidence="7" type="ordered locus">TERTU_0088</name>
</gene>
<dbReference type="Pfam" id="PF13675">
    <property type="entry name" value="PilJ"/>
    <property type="match status" value="2"/>
</dbReference>
<dbReference type="HOGENOM" id="CLU_076817_0_0_6"/>
<dbReference type="InterPro" id="IPR029095">
    <property type="entry name" value="NarX-like_N"/>
</dbReference>
<keyword evidence="8" id="KW-1185">Reference proteome</keyword>
<sequence length="262" mass="29537">MRFFILVFLVCITGNAMALTMGEAINIAGKQRMLSQRIAQSYMLTGIQPEKARYHDQLNKCISEFQSNLAALQNFPDARPLTQDLLKVRALWNEYHQLTKTDPNPKNSAALVTKSNELLAAAHAYVGKLEKLSNSSSAELVNVSGRQRMLSQRIAKNYLAYYLKLDEGKSLELLYSDLAEYELMLSYLKDSTLNTDEITRKILKTEGHLKYASKGFDGDMTLDGDRLIFVITGTTDIMLRNMDEITKMYANLLDSNTAIASR</sequence>
<comment type="subcellular location">
    <subcellularLocation>
        <location evidence="1">Membrane</location>
        <topology evidence="1">Multi-pass membrane protein</topology>
    </subcellularLocation>
</comment>
<dbReference type="EMBL" id="CP001614">
    <property type="protein sequence ID" value="ACR13484.1"/>
    <property type="molecule type" value="Genomic_DNA"/>
</dbReference>
<evidence type="ECO:0000256" key="2">
    <source>
        <dbReference type="ARBA" id="ARBA00022692"/>
    </source>
</evidence>
<evidence type="ECO:0000256" key="1">
    <source>
        <dbReference type="ARBA" id="ARBA00004141"/>
    </source>
</evidence>
<evidence type="ECO:0000256" key="3">
    <source>
        <dbReference type="ARBA" id="ARBA00022989"/>
    </source>
</evidence>
<dbReference type="InterPro" id="IPR042295">
    <property type="entry name" value="NarX-like_N_sf"/>
</dbReference>
<feature type="domain" description="NarX-like N-terminal" evidence="6">
    <location>
        <begin position="134"/>
        <end position="199"/>
    </location>
</feature>
<feature type="domain" description="NarX-like N-terminal" evidence="6">
    <location>
        <begin position="18"/>
        <end position="99"/>
    </location>
</feature>
<protein>
    <recommendedName>
        <fullName evidence="6">NarX-like N-terminal domain-containing protein</fullName>
    </recommendedName>
</protein>
<evidence type="ECO:0000313" key="7">
    <source>
        <dbReference type="EMBL" id="ACR13484.1"/>
    </source>
</evidence>
<dbReference type="Gene3D" id="1.20.120.960">
    <property type="entry name" value="Histidine kinase NarX, sensor domain"/>
    <property type="match status" value="1"/>
</dbReference>
<feature type="signal peptide" evidence="5">
    <location>
        <begin position="1"/>
        <end position="18"/>
    </location>
</feature>
<evidence type="ECO:0000259" key="6">
    <source>
        <dbReference type="Pfam" id="PF13675"/>
    </source>
</evidence>
<proteinExistence type="predicted"/>
<reference evidence="7 8" key="1">
    <citation type="journal article" date="2009" name="PLoS ONE">
        <title>The complete genome of Teredinibacter turnerae T7901: an intracellular endosymbiont of marine wood-boring bivalves (shipworms).</title>
        <authorList>
            <person name="Yang J.C."/>
            <person name="Madupu R."/>
            <person name="Durkin A.S."/>
            <person name="Ekborg N.A."/>
            <person name="Pedamallu C.S."/>
            <person name="Hostetler J.B."/>
            <person name="Radune D."/>
            <person name="Toms B.S."/>
            <person name="Henrissat B."/>
            <person name="Coutinho P.M."/>
            <person name="Schwarz S."/>
            <person name="Field L."/>
            <person name="Trindade-Silva A.E."/>
            <person name="Soares C.A.G."/>
            <person name="Elshahawi S."/>
            <person name="Hanora A."/>
            <person name="Schmidt E.W."/>
            <person name="Haygood M.G."/>
            <person name="Posfai J."/>
            <person name="Benner J."/>
            <person name="Madinger C."/>
            <person name="Nove J."/>
            <person name="Anton B."/>
            <person name="Chaudhary K."/>
            <person name="Foster J."/>
            <person name="Holman A."/>
            <person name="Kumar S."/>
            <person name="Lessard P.A."/>
            <person name="Luyten Y.A."/>
            <person name="Slatko B."/>
            <person name="Wood N."/>
            <person name="Wu B."/>
            <person name="Teplitski M."/>
            <person name="Mougous J.D."/>
            <person name="Ward N."/>
            <person name="Eisen J.A."/>
            <person name="Badger J.H."/>
            <person name="Distel D.L."/>
        </authorList>
    </citation>
    <scope>NUCLEOTIDE SEQUENCE [LARGE SCALE GENOMIC DNA]</scope>
    <source>
        <strain evidence="8">ATCC 39867 / T7901</strain>
    </source>
</reference>
<dbReference type="Proteomes" id="UP000009080">
    <property type="component" value="Chromosome"/>
</dbReference>
<dbReference type="GO" id="GO:0016020">
    <property type="term" value="C:membrane"/>
    <property type="evidence" value="ECO:0007669"/>
    <property type="project" value="UniProtKB-SubCell"/>
</dbReference>
<accession>C5BKU7</accession>
<feature type="chain" id="PRO_5002947002" description="NarX-like N-terminal domain-containing protein" evidence="5">
    <location>
        <begin position="19"/>
        <end position="262"/>
    </location>
</feature>
<dbReference type="eggNOG" id="COG3850">
    <property type="taxonomic scope" value="Bacteria"/>
</dbReference>
<dbReference type="AlphaFoldDB" id="C5BKU7"/>
<dbReference type="OrthoDB" id="952521at2"/>
<keyword evidence="5" id="KW-0732">Signal</keyword>
<dbReference type="RefSeq" id="WP_015819598.1">
    <property type="nucleotide sequence ID" value="NC_012997.1"/>
</dbReference>
<dbReference type="STRING" id="377629.TERTU_0088"/>
<evidence type="ECO:0000256" key="4">
    <source>
        <dbReference type="ARBA" id="ARBA00023136"/>
    </source>
</evidence>
<dbReference type="KEGG" id="ttu:TERTU_0088"/>
<evidence type="ECO:0000313" key="8">
    <source>
        <dbReference type="Proteomes" id="UP000009080"/>
    </source>
</evidence>
<keyword evidence="3" id="KW-1133">Transmembrane helix</keyword>
<organism evidence="7 8">
    <name type="scientific">Teredinibacter turnerae (strain ATCC 39867 / T7901)</name>
    <dbReference type="NCBI Taxonomy" id="377629"/>
    <lineage>
        <taxon>Bacteria</taxon>
        <taxon>Pseudomonadati</taxon>
        <taxon>Pseudomonadota</taxon>
        <taxon>Gammaproteobacteria</taxon>
        <taxon>Cellvibrionales</taxon>
        <taxon>Cellvibrionaceae</taxon>
        <taxon>Teredinibacter</taxon>
    </lineage>
</organism>
<keyword evidence="4" id="KW-0472">Membrane</keyword>
<name>C5BKU7_TERTT</name>